<dbReference type="Proteomes" id="UP000799779">
    <property type="component" value="Unassembled WGS sequence"/>
</dbReference>
<evidence type="ECO:0000313" key="2">
    <source>
        <dbReference type="EMBL" id="KAF1997332.1"/>
    </source>
</evidence>
<feature type="compositionally biased region" description="Basic and acidic residues" evidence="1">
    <location>
        <begin position="174"/>
        <end position="194"/>
    </location>
</feature>
<sequence length="363" mass="40625">MNPLTPAARSTLIGEITRIWNCDPQDILPGALHPKNEPNPEQWSNGLLIGLRTLAQAGGSHDEAIKKLSEVGLNRRRLKRKGKGPAKTSRLTCVVEDDLKAAARLIRAQKQNVRGGQRQDNKRVRGEEDIQAGDEAGEEEEFGSDDGHERRRQKRRKSAPVEAGQQRRDRHTRAHPEEEAPTHSNSDVEQRESNPDEGDSTDYIRIPAEEVRRQQDNVMGWTQLPGGGSLHQGVVNPNDPRPMASRPNTFLHDSANSTIQQPQSNSQPADPHAVHAERVSQGLNVLGLGDQFPVPNWANRDQKIVLFRIREEFESSGIQQYIHSKNEALVKYQIALMNMDRDREAEAARRAQADRGRVGRGES</sequence>
<organism evidence="2 3">
    <name type="scientific">Amniculicola lignicola CBS 123094</name>
    <dbReference type="NCBI Taxonomy" id="1392246"/>
    <lineage>
        <taxon>Eukaryota</taxon>
        <taxon>Fungi</taxon>
        <taxon>Dikarya</taxon>
        <taxon>Ascomycota</taxon>
        <taxon>Pezizomycotina</taxon>
        <taxon>Dothideomycetes</taxon>
        <taxon>Pleosporomycetidae</taxon>
        <taxon>Pleosporales</taxon>
        <taxon>Amniculicolaceae</taxon>
        <taxon>Amniculicola</taxon>
    </lineage>
</organism>
<proteinExistence type="predicted"/>
<feature type="compositionally biased region" description="Acidic residues" evidence="1">
    <location>
        <begin position="129"/>
        <end position="144"/>
    </location>
</feature>
<protein>
    <submittedName>
        <fullName evidence="2">Uncharacterized protein</fullName>
    </submittedName>
</protein>
<feature type="compositionally biased region" description="Basic and acidic residues" evidence="1">
    <location>
        <begin position="117"/>
        <end position="128"/>
    </location>
</feature>
<dbReference type="EMBL" id="ML977615">
    <property type="protein sequence ID" value="KAF1997332.1"/>
    <property type="molecule type" value="Genomic_DNA"/>
</dbReference>
<evidence type="ECO:0000313" key="3">
    <source>
        <dbReference type="Proteomes" id="UP000799779"/>
    </source>
</evidence>
<feature type="region of interest" description="Disordered" evidence="1">
    <location>
        <begin position="110"/>
        <end position="203"/>
    </location>
</feature>
<reference evidence="2" key="1">
    <citation type="journal article" date="2020" name="Stud. Mycol.">
        <title>101 Dothideomycetes genomes: a test case for predicting lifestyles and emergence of pathogens.</title>
        <authorList>
            <person name="Haridas S."/>
            <person name="Albert R."/>
            <person name="Binder M."/>
            <person name="Bloem J."/>
            <person name="Labutti K."/>
            <person name="Salamov A."/>
            <person name="Andreopoulos B."/>
            <person name="Baker S."/>
            <person name="Barry K."/>
            <person name="Bills G."/>
            <person name="Bluhm B."/>
            <person name="Cannon C."/>
            <person name="Castanera R."/>
            <person name="Culley D."/>
            <person name="Daum C."/>
            <person name="Ezra D."/>
            <person name="Gonzalez J."/>
            <person name="Henrissat B."/>
            <person name="Kuo A."/>
            <person name="Liang C."/>
            <person name="Lipzen A."/>
            <person name="Lutzoni F."/>
            <person name="Magnuson J."/>
            <person name="Mondo S."/>
            <person name="Nolan M."/>
            <person name="Ohm R."/>
            <person name="Pangilinan J."/>
            <person name="Park H.-J."/>
            <person name="Ramirez L."/>
            <person name="Alfaro M."/>
            <person name="Sun H."/>
            <person name="Tritt A."/>
            <person name="Yoshinaga Y."/>
            <person name="Zwiers L.-H."/>
            <person name="Turgeon B."/>
            <person name="Goodwin S."/>
            <person name="Spatafora J."/>
            <person name="Crous P."/>
            <person name="Grigoriev I."/>
        </authorList>
    </citation>
    <scope>NUCLEOTIDE SEQUENCE</scope>
    <source>
        <strain evidence="2">CBS 123094</strain>
    </source>
</reference>
<feature type="region of interest" description="Disordered" evidence="1">
    <location>
        <begin position="342"/>
        <end position="363"/>
    </location>
</feature>
<dbReference type="AlphaFoldDB" id="A0A6A5W6B7"/>
<gene>
    <name evidence="2" type="ORF">P154DRAFT_606683</name>
</gene>
<name>A0A6A5W6B7_9PLEO</name>
<evidence type="ECO:0000256" key="1">
    <source>
        <dbReference type="SAM" id="MobiDB-lite"/>
    </source>
</evidence>
<keyword evidence="3" id="KW-1185">Reference proteome</keyword>
<accession>A0A6A5W6B7</accession>